<reference evidence="6" key="1">
    <citation type="submission" date="2022-08" db="EMBL/GenBank/DDBJ databases">
        <title>Novel sulphate-reducing endosymbionts in the free-living metamonad Anaeramoeba.</title>
        <authorList>
            <person name="Jerlstrom-Hultqvist J."/>
            <person name="Cepicka I."/>
            <person name="Gallot-Lavallee L."/>
            <person name="Salas-Leiva D."/>
            <person name="Curtis B.A."/>
            <person name="Zahonova K."/>
            <person name="Pipaliya S."/>
            <person name="Dacks J."/>
            <person name="Roger A.J."/>
        </authorList>
    </citation>
    <scope>NUCLEOTIDE SEQUENCE</scope>
    <source>
        <strain evidence="6">Busselton2</strain>
    </source>
</reference>
<gene>
    <name evidence="6" type="ORF">M0812_23737</name>
</gene>
<evidence type="ECO:0000256" key="3">
    <source>
        <dbReference type="ARBA" id="ARBA00022833"/>
    </source>
</evidence>
<dbReference type="AlphaFoldDB" id="A0AAV7YMX5"/>
<evidence type="ECO:0000256" key="4">
    <source>
        <dbReference type="PROSITE-ProRule" id="PRU00091"/>
    </source>
</evidence>
<keyword evidence="3" id="KW-0862">Zinc</keyword>
<feature type="domain" description="FYVE-type" evidence="5">
    <location>
        <begin position="181"/>
        <end position="240"/>
    </location>
</feature>
<dbReference type="InterPro" id="IPR017455">
    <property type="entry name" value="Znf_FYVE-rel"/>
</dbReference>
<dbReference type="SUPFAM" id="SSF57903">
    <property type="entry name" value="FYVE/PHD zinc finger"/>
    <property type="match status" value="1"/>
</dbReference>
<evidence type="ECO:0000256" key="2">
    <source>
        <dbReference type="ARBA" id="ARBA00022771"/>
    </source>
</evidence>
<evidence type="ECO:0000256" key="1">
    <source>
        <dbReference type="ARBA" id="ARBA00022723"/>
    </source>
</evidence>
<dbReference type="Gene3D" id="3.30.40.10">
    <property type="entry name" value="Zinc/RING finger domain, C3HC4 (zinc finger)"/>
    <property type="match status" value="1"/>
</dbReference>
<dbReference type="CDD" id="cd00065">
    <property type="entry name" value="FYVE_like_SF"/>
    <property type="match status" value="1"/>
</dbReference>
<name>A0AAV7YMX5_9EUKA</name>
<proteinExistence type="predicted"/>
<keyword evidence="1" id="KW-0479">Metal-binding</keyword>
<organism evidence="6 7">
    <name type="scientific">Anaeramoeba flamelloides</name>
    <dbReference type="NCBI Taxonomy" id="1746091"/>
    <lineage>
        <taxon>Eukaryota</taxon>
        <taxon>Metamonada</taxon>
        <taxon>Anaeramoebidae</taxon>
        <taxon>Anaeramoeba</taxon>
    </lineage>
</organism>
<accession>A0AAV7YMX5</accession>
<evidence type="ECO:0000313" key="7">
    <source>
        <dbReference type="Proteomes" id="UP001146793"/>
    </source>
</evidence>
<evidence type="ECO:0000313" key="6">
    <source>
        <dbReference type="EMBL" id="KAJ3429840.1"/>
    </source>
</evidence>
<dbReference type="InterPro" id="IPR011011">
    <property type="entry name" value="Znf_FYVE_PHD"/>
</dbReference>
<dbReference type="GO" id="GO:0008270">
    <property type="term" value="F:zinc ion binding"/>
    <property type="evidence" value="ECO:0007669"/>
    <property type="project" value="UniProtKB-KW"/>
</dbReference>
<dbReference type="InterPro" id="IPR013083">
    <property type="entry name" value="Znf_RING/FYVE/PHD"/>
</dbReference>
<evidence type="ECO:0000259" key="5">
    <source>
        <dbReference type="PROSITE" id="PS50178"/>
    </source>
</evidence>
<protein>
    <submittedName>
        <fullName evidence="6">1-phosphatidylinositol 3-phosphate 5-kinase-related</fullName>
    </submittedName>
</protein>
<keyword evidence="2 4" id="KW-0863">Zinc-finger</keyword>
<dbReference type="EMBL" id="JANTQA010000053">
    <property type="protein sequence ID" value="KAJ3429840.1"/>
    <property type="molecule type" value="Genomic_DNA"/>
</dbReference>
<comment type="caution">
    <text evidence="6">The sequence shown here is derived from an EMBL/GenBank/DDBJ whole genome shotgun (WGS) entry which is preliminary data.</text>
</comment>
<dbReference type="PROSITE" id="PS50178">
    <property type="entry name" value="ZF_FYVE"/>
    <property type="match status" value="1"/>
</dbReference>
<sequence>MKLYSINGKILANLKLDHLHHDKITSLLIVKCNHKKDDFLYITGLQSGQIIFWKLIPQLNKNKNQVLKVPFLFIKYWQSDIIAIGSINHLFCSFDYKRLYYSSQNHISYLYQNKDIKMLSNHLVETDFGSLLGGAVDLDQKNEHVSGGMHSHNMGNINHLNEIINIDNNNNNKIKSIHNLTSNQDMCYVCKRKFNNQRRKRICKICNNYICSNCFVVNTLIDSNGGNGIFICKNCNGKKLKFSSSQKNQNKKKSTKKKKKIF</sequence>
<dbReference type="Proteomes" id="UP001146793">
    <property type="component" value="Unassembled WGS sequence"/>
</dbReference>